<dbReference type="STRING" id="1257118.L8HCX7"/>
<evidence type="ECO:0000256" key="4">
    <source>
        <dbReference type="ARBA" id="ARBA00012513"/>
    </source>
</evidence>
<keyword evidence="9 13" id="KW-0067">ATP-binding</keyword>
<evidence type="ECO:0000256" key="11">
    <source>
        <dbReference type="ARBA" id="ARBA00048679"/>
    </source>
</evidence>
<dbReference type="InterPro" id="IPR001245">
    <property type="entry name" value="Ser-Thr/Tyr_kinase_cat_dom"/>
</dbReference>
<protein>
    <recommendedName>
        <fullName evidence="4">non-specific serine/threonine protein kinase</fullName>
        <ecNumber evidence="4">2.7.11.1</ecNumber>
    </recommendedName>
</protein>
<dbReference type="InterPro" id="IPR011009">
    <property type="entry name" value="Kinase-like_dom_sf"/>
</dbReference>
<evidence type="ECO:0000256" key="1">
    <source>
        <dbReference type="ARBA" id="ARBA00004167"/>
    </source>
</evidence>
<dbReference type="PANTHER" id="PTHR42996">
    <property type="entry name" value="PHOSPHATE-BINDING PROTEIN PSTS"/>
    <property type="match status" value="1"/>
</dbReference>
<feature type="binding site" evidence="13">
    <location>
        <position position="781"/>
    </location>
    <ligand>
        <name>ATP</name>
        <dbReference type="ChEBI" id="CHEBI:30616"/>
    </ligand>
</feature>
<keyword evidence="15" id="KW-1133">Transmembrane helix</keyword>
<dbReference type="SUPFAM" id="SSF53850">
    <property type="entry name" value="Periplasmic binding protein-like II"/>
    <property type="match status" value="2"/>
</dbReference>
<dbReference type="PROSITE" id="PS50026">
    <property type="entry name" value="EGF_3"/>
    <property type="match status" value="1"/>
</dbReference>
<comment type="subcellular location">
    <subcellularLocation>
        <location evidence="1">Membrane</location>
        <topology evidence="1">Single-pass membrane protein</topology>
    </subcellularLocation>
</comment>
<dbReference type="OrthoDB" id="23402at2759"/>
<evidence type="ECO:0000313" key="18">
    <source>
        <dbReference type="EMBL" id="ELR22246.1"/>
    </source>
</evidence>
<name>L8HCX7_ACACF</name>
<feature type="transmembrane region" description="Helical" evidence="15">
    <location>
        <begin position="709"/>
        <end position="739"/>
    </location>
</feature>
<comment type="caution">
    <text evidence="12">Lacks conserved residue(s) required for the propagation of feature annotation.</text>
</comment>
<dbReference type="InterPro" id="IPR008271">
    <property type="entry name" value="Ser/Thr_kinase_AS"/>
</dbReference>
<comment type="catalytic activity">
    <reaction evidence="10">
        <text>L-threonyl-[protein] + ATP = O-phospho-L-threonyl-[protein] + ADP + H(+)</text>
        <dbReference type="Rhea" id="RHEA:46608"/>
        <dbReference type="Rhea" id="RHEA-COMP:11060"/>
        <dbReference type="Rhea" id="RHEA-COMP:11605"/>
        <dbReference type="ChEBI" id="CHEBI:15378"/>
        <dbReference type="ChEBI" id="CHEBI:30013"/>
        <dbReference type="ChEBI" id="CHEBI:30616"/>
        <dbReference type="ChEBI" id="CHEBI:61977"/>
        <dbReference type="ChEBI" id="CHEBI:456216"/>
        <dbReference type="EC" id="2.7.11.1"/>
    </reaction>
</comment>
<dbReference type="KEGG" id="acan:ACA1_250670"/>
<evidence type="ECO:0000256" key="12">
    <source>
        <dbReference type="PROSITE-ProRule" id="PRU00076"/>
    </source>
</evidence>
<dbReference type="CDD" id="cd13999">
    <property type="entry name" value="STKc_MAP3K-like"/>
    <property type="match status" value="1"/>
</dbReference>
<evidence type="ECO:0000256" key="2">
    <source>
        <dbReference type="ARBA" id="ARBA00005843"/>
    </source>
</evidence>
<dbReference type="GO" id="GO:0004674">
    <property type="term" value="F:protein serine/threonine kinase activity"/>
    <property type="evidence" value="ECO:0007669"/>
    <property type="project" value="UniProtKB-KW"/>
</dbReference>
<keyword evidence="12" id="KW-1015">Disulfide bond</keyword>
<dbReference type="Gene3D" id="3.30.200.20">
    <property type="entry name" value="Phosphorylase Kinase, domain 1"/>
    <property type="match status" value="1"/>
</dbReference>
<dbReference type="EC" id="2.7.11.1" evidence="4"/>
<accession>L8HCX7</accession>
<organism evidence="18 19">
    <name type="scientific">Acanthamoeba castellanii (strain ATCC 30010 / Neff)</name>
    <dbReference type="NCBI Taxonomy" id="1257118"/>
    <lineage>
        <taxon>Eukaryota</taxon>
        <taxon>Amoebozoa</taxon>
        <taxon>Discosea</taxon>
        <taxon>Longamoebia</taxon>
        <taxon>Centramoebida</taxon>
        <taxon>Acanthamoebidae</taxon>
        <taxon>Acanthamoeba</taxon>
    </lineage>
</organism>
<feature type="disulfide bond" evidence="12">
    <location>
        <begin position="686"/>
        <end position="695"/>
    </location>
</feature>
<evidence type="ECO:0000256" key="15">
    <source>
        <dbReference type="SAM" id="Phobius"/>
    </source>
</evidence>
<dbReference type="PROSITE" id="PS00108">
    <property type="entry name" value="PROTEIN_KINASE_ST"/>
    <property type="match status" value="1"/>
</dbReference>
<dbReference type="EMBL" id="KB007885">
    <property type="protein sequence ID" value="ELR22246.1"/>
    <property type="molecule type" value="Genomic_DNA"/>
</dbReference>
<dbReference type="PROSITE" id="PS50011">
    <property type="entry name" value="PROTEIN_KINASE_DOM"/>
    <property type="match status" value="1"/>
</dbReference>
<keyword evidence="6" id="KW-0808">Transferase</keyword>
<dbReference type="InterPro" id="IPR017441">
    <property type="entry name" value="Protein_kinase_ATP_BS"/>
</dbReference>
<dbReference type="VEuPathDB" id="AmoebaDB:ACA1_250670"/>
<comment type="catalytic activity">
    <reaction evidence="11">
        <text>L-seryl-[protein] + ATP = O-phospho-L-seryl-[protein] + ADP + H(+)</text>
        <dbReference type="Rhea" id="RHEA:17989"/>
        <dbReference type="Rhea" id="RHEA-COMP:9863"/>
        <dbReference type="Rhea" id="RHEA-COMP:11604"/>
        <dbReference type="ChEBI" id="CHEBI:15378"/>
        <dbReference type="ChEBI" id="CHEBI:29999"/>
        <dbReference type="ChEBI" id="CHEBI:30616"/>
        <dbReference type="ChEBI" id="CHEBI:83421"/>
        <dbReference type="ChEBI" id="CHEBI:456216"/>
        <dbReference type="EC" id="2.7.11.1"/>
    </reaction>
</comment>
<dbReference type="GO" id="GO:0016020">
    <property type="term" value="C:membrane"/>
    <property type="evidence" value="ECO:0007669"/>
    <property type="project" value="UniProtKB-SubCell"/>
</dbReference>
<evidence type="ECO:0000256" key="7">
    <source>
        <dbReference type="ARBA" id="ARBA00022741"/>
    </source>
</evidence>
<dbReference type="Gene3D" id="3.40.190.10">
    <property type="entry name" value="Periplasmic binding protein-like II"/>
    <property type="match status" value="4"/>
</dbReference>
<dbReference type="GO" id="GO:0005524">
    <property type="term" value="F:ATP binding"/>
    <property type="evidence" value="ECO:0007669"/>
    <property type="project" value="UniProtKB-UniRule"/>
</dbReference>
<evidence type="ECO:0000256" key="3">
    <source>
        <dbReference type="ARBA" id="ARBA00008725"/>
    </source>
</evidence>
<dbReference type="InterPro" id="IPR024370">
    <property type="entry name" value="PBP_domain"/>
</dbReference>
<dbReference type="SUPFAM" id="SSF56112">
    <property type="entry name" value="Protein kinase-like (PK-like)"/>
    <property type="match status" value="1"/>
</dbReference>
<dbReference type="Gene3D" id="1.10.510.10">
    <property type="entry name" value="Transferase(Phosphotransferase) domain 1"/>
    <property type="match status" value="1"/>
</dbReference>
<dbReference type="GeneID" id="14923174"/>
<dbReference type="InterPro" id="IPR029787">
    <property type="entry name" value="Nucleotide_cyclase"/>
</dbReference>
<comment type="similarity">
    <text evidence="2">Belongs to the protein kinase superfamily. TKL Ser/Thr protein kinase family.</text>
</comment>
<dbReference type="PROSITE" id="PS00107">
    <property type="entry name" value="PROTEIN_KINASE_ATP"/>
    <property type="match status" value="1"/>
</dbReference>
<comment type="similarity">
    <text evidence="3">Belongs to the PstS family.</text>
</comment>
<feature type="compositionally biased region" description="Low complexity" evidence="14">
    <location>
        <begin position="966"/>
        <end position="1013"/>
    </location>
</feature>
<sequence>MSTSTSFGPRWRVAFYSLGTNLALSNYGAGYIDFMCLDRGIPAAQAAQYGDLAQFPIAGQALVLAYNISTLGSTDPLLILDRDTVGRIFAGNISMWDDQAIQDLNPLLVGKLPPLNITIGYSDNAGISVPEVFKRALVSFSPLFSDALDAAGGLFSAMPPALRGTGFSAGTSSTNRLTWLKARTNAITFVSYADAVTSGVKYAQMYNRENVLVTASSTTVQSAMAAFLPEFGQSNFTVDIYDAEGTNSWPLALMSYVSLNRDVTAVDCNVVRELLNFVAWIHTNDGASQALLDLNFVPLDVTLRKRLIDLLNTVACNNEQAYTTNYLVGVGPALPLYTGWSVARSSSLDNKVKYYLASASTEAPEQLASYDSDFGASNSGVNSSWLSTIPDLAVLPITAYATVPGYNIPELKNHTLVFTFEILAGIYMNNITMWDDYRIKAVNTAEVAALLPAQVIYVCLQSTASETTLLFTSVLSAVVPEFAAAVGSGSLVSFPVQVGTGNRTQSAADAQALVRDLIFTSYAIGFVRLDAIKLSSKYLAAASLRNPAGNVVAPNTTTVTSAINDFLSNSSYAYESLALGPGANSWPLATFGSFFYHQSTMQSCAKAKALADFFYWTQTDSNAVSLADTQGYILALTIEPVRRQFLTLLKEFTCDDVSVSSIAPCINDGTLCSDAGTCTENVGCVCNTGRTGTYCQDLVADSSSTNESLIVALSVALPAAAVLFLLLACIILLLLLVLFRRRDRDDWEIQYEELEVGDVLGTGGFGEVYRALWKGTEVAVKVMASEKASKDMERSFKDEVRVMTALRHPNVVLFMAACTKPPKMCIVMEFMSLGSLYDLLHNELIPEIPFALKVKVAYQASKGMHFLHSSGIVHRDLKSLNLLLDSKWNVKVSDFGLTKFKEDMKKGDAKNMVGSVHWTAPEILQETPDYTDIITNCWHTDPSVRPTFLEVMTRLSGMVGDATGGASASFTSTSSKGGKSIYGSSWSVPGSSTNSTNSRGSKSSQSSNSSQSGVEGAAAATDMRPPEGDITIVFTDISRAASLWEFNPIAMRDATVLHNGTLRGLLKRHRGYEEVTRTSLQKQS</sequence>
<evidence type="ECO:0000256" key="10">
    <source>
        <dbReference type="ARBA" id="ARBA00047899"/>
    </source>
</evidence>
<feature type="domain" description="Protein kinase" evidence="16">
    <location>
        <begin position="754"/>
        <end position="1084"/>
    </location>
</feature>
<dbReference type="PANTHER" id="PTHR42996:SF1">
    <property type="entry name" value="PHOSPHATE-BINDING PROTEIN PSTS"/>
    <property type="match status" value="1"/>
</dbReference>
<evidence type="ECO:0000256" key="9">
    <source>
        <dbReference type="ARBA" id="ARBA00022840"/>
    </source>
</evidence>
<dbReference type="SMART" id="SM00220">
    <property type="entry name" value="S_TKc"/>
    <property type="match status" value="1"/>
</dbReference>
<keyword evidence="8 18" id="KW-0418">Kinase</keyword>
<keyword evidence="7 13" id="KW-0547">Nucleotide-binding</keyword>
<evidence type="ECO:0000256" key="6">
    <source>
        <dbReference type="ARBA" id="ARBA00022679"/>
    </source>
</evidence>
<dbReference type="AlphaFoldDB" id="L8HCX7"/>
<evidence type="ECO:0000259" key="17">
    <source>
        <dbReference type="PROSITE" id="PS50026"/>
    </source>
</evidence>
<dbReference type="SUPFAM" id="SSF55073">
    <property type="entry name" value="Nucleotide cyclase"/>
    <property type="match status" value="1"/>
</dbReference>
<dbReference type="Pfam" id="PF07714">
    <property type="entry name" value="PK_Tyr_Ser-Thr"/>
    <property type="match status" value="1"/>
</dbReference>
<reference evidence="18 19" key="1">
    <citation type="journal article" date="2013" name="Genome Biol.">
        <title>Genome of Acanthamoeba castellanii highlights extensive lateral gene transfer and early evolution of tyrosine kinase signaling.</title>
        <authorList>
            <person name="Clarke M."/>
            <person name="Lohan A.J."/>
            <person name="Liu B."/>
            <person name="Lagkouvardos I."/>
            <person name="Roy S."/>
            <person name="Zafar N."/>
            <person name="Bertelli C."/>
            <person name="Schilde C."/>
            <person name="Kianianmomeni A."/>
            <person name="Burglin T.R."/>
            <person name="Frech C."/>
            <person name="Turcotte B."/>
            <person name="Kopec K.O."/>
            <person name="Synnott J.M."/>
            <person name="Choo C."/>
            <person name="Paponov I."/>
            <person name="Finkler A."/>
            <person name="Soon Heng Tan C."/>
            <person name="Hutchins A.P."/>
            <person name="Weinmeier T."/>
            <person name="Rattei T."/>
            <person name="Chu J.S."/>
            <person name="Gimenez G."/>
            <person name="Irimia M."/>
            <person name="Rigden D.J."/>
            <person name="Fitzpatrick D.A."/>
            <person name="Lorenzo-Morales J."/>
            <person name="Bateman A."/>
            <person name="Chiu C.H."/>
            <person name="Tang P."/>
            <person name="Hegemann P."/>
            <person name="Fromm H."/>
            <person name="Raoult D."/>
            <person name="Greub G."/>
            <person name="Miranda-Saavedra D."/>
            <person name="Chen N."/>
            <person name="Nash P."/>
            <person name="Ginger M.L."/>
            <person name="Horn M."/>
            <person name="Schaap P."/>
            <person name="Caler L."/>
            <person name="Loftus B."/>
        </authorList>
    </citation>
    <scope>NUCLEOTIDE SEQUENCE [LARGE SCALE GENOMIC DNA]</scope>
    <source>
        <strain evidence="18 19">Neff</strain>
    </source>
</reference>
<dbReference type="InterPro" id="IPR000719">
    <property type="entry name" value="Prot_kinase_dom"/>
</dbReference>
<evidence type="ECO:0000256" key="14">
    <source>
        <dbReference type="SAM" id="MobiDB-lite"/>
    </source>
</evidence>
<keyword evidence="15" id="KW-0472">Membrane</keyword>
<keyword evidence="5" id="KW-0723">Serine/threonine-protein kinase</keyword>
<dbReference type="Proteomes" id="UP000011083">
    <property type="component" value="Unassembled WGS sequence"/>
</dbReference>
<evidence type="ECO:0000256" key="8">
    <source>
        <dbReference type="ARBA" id="ARBA00022777"/>
    </source>
</evidence>
<feature type="domain" description="EGF-like" evidence="17">
    <location>
        <begin position="661"/>
        <end position="696"/>
    </location>
</feature>
<evidence type="ECO:0000313" key="19">
    <source>
        <dbReference type="Proteomes" id="UP000011083"/>
    </source>
</evidence>
<dbReference type="FunFam" id="3.30.200.20:FF:000060">
    <property type="entry name" value="Serine/threonine-protein kinase isoform 1"/>
    <property type="match status" value="1"/>
</dbReference>
<dbReference type="InterPro" id="IPR000742">
    <property type="entry name" value="EGF"/>
</dbReference>
<keyword evidence="19" id="KW-1185">Reference proteome</keyword>
<dbReference type="Gene3D" id="3.30.70.1230">
    <property type="entry name" value="Nucleotide cyclase"/>
    <property type="match status" value="1"/>
</dbReference>
<keyword evidence="15" id="KW-0812">Transmembrane</keyword>
<evidence type="ECO:0000256" key="5">
    <source>
        <dbReference type="ARBA" id="ARBA00022527"/>
    </source>
</evidence>
<evidence type="ECO:0000259" key="16">
    <source>
        <dbReference type="PROSITE" id="PS50011"/>
    </source>
</evidence>
<gene>
    <name evidence="18" type="ORF">ACA1_250670</name>
</gene>
<dbReference type="RefSeq" id="XP_004367502.1">
    <property type="nucleotide sequence ID" value="XM_004367445.1"/>
</dbReference>
<proteinExistence type="inferred from homology"/>
<evidence type="ECO:0000256" key="13">
    <source>
        <dbReference type="PROSITE-ProRule" id="PRU10141"/>
    </source>
</evidence>
<keyword evidence="12" id="KW-0245">EGF-like domain</keyword>
<dbReference type="Pfam" id="PF12849">
    <property type="entry name" value="PBP_like_2"/>
    <property type="match status" value="1"/>
</dbReference>
<dbReference type="InterPro" id="IPR050962">
    <property type="entry name" value="Phosphate-bind_PstS"/>
</dbReference>
<dbReference type="PROSITE" id="PS00022">
    <property type="entry name" value="EGF_1"/>
    <property type="match status" value="1"/>
</dbReference>
<feature type="region of interest" description="Disordered" evidence="14">
    <location>
        <begin position="966"/>
        <end position="1024"/>
    </location>
</feature>